<dbReference type="Proteomes" id="UP000007517">
    <property type="component" value="Chromosome"/>
</dbReference>
<accession>H6RJX9</accession>
<dbReference type="EMBL" id="FO117623">
    <property type="protein sequence ID" value="CCG03632.1"/>
    <property type="molecule type" value="Genomic_DNA"/>
</dbReference>
<sequence>MPEDRSAALLLRVWLEDGTDQFRARVTAVGLDESEEDRFVALASSPREVVDAVGDWLDGFVRRGTATD</sequence>
<evidence type="ECO:0000313" key="1">
    <source>
        <dbReference type="EMBL" id="CCG03632.1"/>
    </source>
</evidence>
<dbReference type="KEGG" id="bsd:BLASA_2760"/>
<keyword evidence="2" id="KW-1185">Reference proteome</keyword>
<name>H6RJX9_BLASD</name>
<evidence type="ECO:0000313" key="2">
    <source>
        <dbReference type="Proteomes" id="UP000007517"/>
    </source>
</evidence>
<protein>
    <submittedName>
        <fullName evidence="1">Uncharacterized protein</fullName>
    </submittedName>
</protein>
<dbReference type="STRING" id="1146883.BLASA_2760"/>
<gene>
    <name evidence="1" type="ordered locus">BLASA_2760</name>
</gene>
<reference evidence="1 2" key="1">
    <citation type="journal article" date="2012" name="J. Bacteriol.">
        <title>Genome Sequence of Blastococcus saxobsidens DD2, a Stone-Inhabiting Bacterium.</title>
        <authorList>
            <person name="Chouaia B."/>
            <person name="Crotti E."/>
            <person name="Brusetti L."/>
            <person name="Daffonchio D."/>
            <person name="Essoussi I."/>
            <person name="Nouioui I."/>
            <person name="Sbissi I."/>
            <person name="Ghodhbane-Gtari F."/>
            <person name="Gtari M."/>
            <person name="Vacherie B."/>
            <person name="Barbe V."/>
            <person name="Medigue C."/>
            <person name="Gury J."/>
            <person name="Pujic P."/>
            <person name="Normand P."/>
        </authorList>
    </citation>
    <scope>NUCLEOTIDE SEQUENCE [LARGE SCALE GENOMIC DNA]</scope>
    <source>
        <strain evidence="1 2">DD2</strain>
    </source>
</reference>
<dbReference type="HOGENOM" id="CLU_2771340_0_0_11"/>
<dbReference type="AlphaFoldDB" id="H6RJX9"/>
<organism evidence="1 2">
    <name type="scientific">Blastococcus saxobsidens (strain DD2)</name>
    <dbReference type="NCBI Taxonomy" id="1146883"/>
    <lineage>
        <taxon>Bacteria</taxon>
        <taxon>Bacillati</taxon>
        <taxon>Actinomycetota</taxon>
        <taxon>Actinomycetes</taxon>
        <taxon>Geodermatophilales</taxon>
        <taxon>Geodermatophilaceae</taxon>
        <taxon>Blastococcus</taxon>
    </lineage>
</organism>
<reference evidence="2" key="2">
    <citation type="submission" date="2012-02" db="EMBL/GenBank/DDBJ databases">
        <title>Complete genome sequence of Blastococcus saxobsidens strain DD2.</title>
        <authorList>
            <person name="Genoscope."/>
        </authorList>
    </citation>
    <scope>NUCLEOTIDE SEQUENCE [LARGE SCALE GENOMIC DNA]</scope>
    <source>
        <strain evidence="2">DD2</strain>
    </source>
</reference>
<proteinExistence type="predicted"/>